<dbReference type="PANTHER" id="PTHR11941">
    <property type="entry name" value="ENOYL-COA HYDRATASE-RELATED"/>
    <property type="match status" value="1"/>
</dbReference>
<dbReference type="SUPFAM" id="SSF52096">
    <property type="entry name" value="ClpP/crotonase"/>
    <property type="match status" value="1"/>
</dbReference>
<evidence type="ECO:0000313" key="2">
    <source>
        <dbReference type="EMBL" id="PLT27687.1"/>
    </source>
</evidence>
<dbReference type="InterPro" id="IPR001753">
    <property type="entry name" value="Enoyl-CoA_hydra/iso"/>
</dbReference>
<dbReference type="GO" id="GO:0006635">
    <property type="term" value="P:fatty acid beta-oxidation"/>
    <property type="evidence" value="ECO:0007669"/>
    <property type="project" value="TreeGrafter"/>
</dbReference>
<dbReference type="EMBL" id="PGUY01000084">
    <property type="protein sequence ID" value="PLT27687.1"/>
    <property type="molecule type" value="Genomic_DNA"/>
</dbReference>
<keyword evidence="1" id="KW-0456">Lyase</keyword>
<organism evidence="2 3">
    <name type="scientific">Peribacillus deserti</name>
    <dbReference type="NCBI Taxonomy" id="673318"/>
    <lineage>
        <taxon>Bacteria</taxon>
        <taxon>Bacillati</taxon>
        <taxon>Bacillota</taxon>
        <taxon>Bacilli</taxon>
        <taxon>Bacillales</taxon>
        <taxon>Bacillaceae</taxon>
        <taxon>Peribacillus</taxon>
    </lineage>
</organism>
<dbReference type="OrthoDB" id="9775794at2"/>
<evidence type="ECO:0000256" key="1">
    <source>
        <dbReference type="ARBA" id="ARBA00023239"/>
    </source>
</evidence>
<gene>
    <name evidence="2" type="ORF">CUU66_22475</name>
</gene>
<dbReference type="AlphaFoldDB" id="A0A2N5LZY5"/>
<dbReference type="InterPro" id="IPR029045">
    <property type="entry name" value="ClpP/crotonase-like_dom_sf"/>
</dbReference>
<dbReference type="Gene3D" id="3.90.226.10">
    <property type="entry name" value="2-enoyl-CoA Hydratase, Chain A, domain 1"/>
    <property type="match status" value="1"/>
</dbReference>
<comment type="caution">
    <text evidence="2">The sequence shown here is derived from an EMBL/GenBank/DDBJ whole genome shotgun (WGS) entry which is preliminary data.</text>
</comment>
<evidence type="ECO:0000313" key="3">
    <source>
        <dbReference type="Proteomes" id="UP000234748"/>
    </source>
</evidence>
<dbReference type="GO" id="GO:0005829">
    <property type="term" value="C:cytosol"/>
    <property type="evidence" value="ECO:0007669"/>
    <property type="project" value="TreeGrafter"/>
</dbReference>
<keyword evidence="3" id="KW-1185">Reference proteome</keyword>
<dbReference type="PANTHER" id="PTHR11941:SF27">
    <property type="entry name" value="ETHYLMALONYL-COA DECARBOXYLASE"/>
    <property type="match status" value="1"/>
</dbReference>
<sequence>MENAVKTDLTRIGLYTIMINRPEKRNAINFEVMEGLDEALKQAEQDPAIKAVVIRGAGKQAFCAGGDLKEFHVLKTAAEAHVMLSRMGSLLYRLLTIQKPTIAYINGIAVGGGCEIAAACDIRVAHSSAKLGFVQGNQGITTGWGGASILFEKMPVSSALTLLLGGEIHTAEKAKELGFIDYMISENLNGGWESLQKKILNKESAVLTAYKKLLVQKWETSMLSDRIHAEIEECSRLWETDVHLDAVKMFREKSK</sequence>
<dbReference type="Pfam" id="PF00378">
    <property type="entry name" value="ECH_1"/>
    <property type="match status" value="1"/>
</dbReference>
<dbReference type="GO" id="GO:0016829">
    <property type="term" value="F:lyase activity"/>
    <property type="evidence" value="ECO:0007669"/>
    <property type="project" value="UniProtKB-KW"/>
</dbReference>
<dbReference type="Proteomes" id="UP000234748">
    <property type="component" value="Unassembled WGS sequence"/>
</dbReference>
<reference evidence="2 3" key="1">
    <citation type="submission" date="2017-11" db="EMBL/GenBank/DDBJ databases">
        <title>Comparitive Functional Genomics of Dry Heat Resistant strains isolated from the Viking Spacecraft.</title>
        <authorList>
            <person name="Seuylemezian A."/>
            <person name="Cooper K."/>
            <person name="Vaishampayan P."/>
        </authorList>
    </citation>
    <scope>NUCLEOTIDE SEQUENCE [LARGE SCALE GENOMIC DNA]</scope>
    <source>
        <strain evidence="2 3">V1-29</strain>
    </source>
</reference>
<protein>
    <submittedName>
        <fullName evidence="2">Enoyl-CoA hydratase</fullName>
    </submittedName>
</protein>
<proteinExistence type="predicted"/>
<name>A0A2N5LZY5_9BACI</name>
<accession>A0A2N5LZY5</accession>
<dbReference type="RefSeq" id="WP_101645632.1">
    <property type="nucleotide sequence ID" value="NZ_PGUY01000084.1"/>
</dbReference>
<dbReference type="CDD" id="cd06558">
    <property type="entry name" value="crotonase-like"/>
    <property type="match status" value="1"/>
</dbReference>